<dbReference type="OrthoDB" id="2320933at2759"/>
<dbReference type="Pfam" id="PF20470">
    <property type="entry name" value="HTH_61"/>
    <property type="match status" value="1"/>
</dbReference>
<dbReference type="InterPro" id="IPR001098">
    <property type="entry name" value="DNA-dir_DNA_pol_A_palm_dom"/>
</dbReference>
<keyword evidence="5" id="KW-0808">Transferase</keyword>
<dbReference type="GO" id="GO:0005524">
    <property type="term" value="F:ATP binding"/>
    <property type="evidence" value="ECO:0007669"/>
    <property type="project" value="UniProtKB-KW"/>
</dbReference>
<dbReference type="InterPro" id="IPR019760">
    <property type="entry name" value="DNA-dir_DNA_pol_A_CS"/>
</dbReference>
<dbReference type="Gene3D" id="1.10.3380.20">
    <property type="match status" value="1"/>
</dbReference>
<dbReference type="Gene3D" id="3.30.420.10">
    <property type="entry name" value="Ribonuclease H-like superfamily/Ribonuclease H"/>
    <property type="match status" value="1"/>
</dbReference>
<dbReference type="Pfam" id="PF00476">
    <property type="entry name" value="DNA_pol_A"/>
    <property type="match status" value="1"/>
</dbReference>
<dbReference type="FunFam" id="1.10.150.20:FF:000002">
    <property type="entry name" value="DNA polymerase I"/>
    <property type="match status" value="1"/>
</dbReference>
<reference evidence="19 20" key="1">
    <citation type="submission" date="2019-01" db="EMBL/GenBank/DDBJ databases">
        <title>A draft genome assembly of the solar-powered sea slug Elysia chlorotica.</title>
        <authorList>
            <person name="Cai H."/>
            <person name="Li Q."/>
            <person name="Fang X."/>
            <person name="Li J."/>
            <person name="Curtis N.E."/>
            <person name="Altenburger A."/>
            <person name="Shibata T."/>
            <person name="Feng M."/>
            <person name="Maeda T."/>
            <person name="Schwartz J.A."/>
            <person name="Shigenobu S."/>
            <person name="Lundholm N."/>
            <person name="Nishiyama T."/>
            <person name="Yang H."/>
            <person name="Hasebe M."/>
            <person name="Li S."/>
            <person name="Pierce S.K."/>
            <person name="Wang J."/>
        </authorList>
    </citation>
    <scope>NUCLEOTIDE SEQUENCE [LARGE SCALE GENOMIC DNA]</scope>
    <source>
        <strain evidence="19">EC2010</strain>
        <tissue evidence="19">Whole organism of an adult</tissue>
    </source>
</reference>
<dbReference type="Gene3D" id="3.30.70.370">
    <property type="match status" value="1"/>
</dbReference>
<dbReference type="SUPFAM" id="SSF56672">
    <property type="entry name" value="DNA/RNA polymerases"/>
    <property type="match status" value="1"/>
</dbReference>
<dbReference type="GO" id="GO:0003677">
    <property type="term" value="F:DNA binding"/>
    <property type="evidence" value="ECO:0007669"/>
    <property type="project" value="InterPro"/>
</dbReference>
<organism evidence="19 20">
    <name type="scientific">Elysia chlorotica</name>
    <name type="common">Eastern emerald elysia</name>
    <name type="synonym">Sea slug</name>
    <dbReference type="NCBI Taxonomy" id="188477"/>
    <lineage>
        <taxon>Eukaryota</taxon>
        <taxon>Metazoa</taxon>
        <taxon>Spiralia</taxon>
        <taxon>Lophotrochozoa</taxon>
        <taxon>Mollusca</taxon>
        <taxon>Gastropoda</taxon>
        <taxon>Heterobranchia</taxon>
        <taxon>Euthyneura</taxon>
        <taxon>Panpulmonata</taxon>
        <taxon>Sacoglossa</taxon>
        <taxon>Placobranchoidea</taxon>
        <taxon>Plakobranchidae</taxon>
        <taxon>Elysia</taxon>
    </lineage>
</organism>
<feature type="compositionally biased region" description="Acidic residues" evidence="16">
    <location>
        <begin position="1027"/>
        <end position="1043"/>
    </location>
</feature>
<dbReference type="GO" id="GO:0006261">
    <property type="term" value="P:DNA-templated DNA replication"/>
    <property type="evidence" value="ECO:0007669"/>
    <property type="project" value="InterPro"/>
</dbReference>
<comment type="cofactor">
    <cofactor evidence="1">
        <name>Mg(2+)</name>
        <dbReference type="ChEBI" id="CHEBI:18420"/>
    </cofactor>
</comment>
<evidence type="ECO:0000256" key="10">
    <source>
        <dbReference type="ARBA" id="ARBA00022840"/>
    </source>
</evidence>
<dbReference type="PROSITE" id="PS00447">
    <property type="entry name" value="DNA_POLYMERASE_A"/>
    <property type="match status" value="1"/>
</dbReference>
<evidence type="ECO:0000256" key="13">
    <source>
        <dbReference type="ARBA" id="ARBA00023242"/>
    </source>
</evidence>
<comment type="similarity">
    <text evidence="3">Belongs to the DNA polymerase type-A family.</text>
</comment>
<dbReference type="PROSITE" id="PS51192">
    <property type="entry name" value="HELICASE_ATP_BIND_1"/>
    <property type="match status" value="1"/>
</dbReference>
<keyword evidence="13" id="KW-0539">Nucleus</keyword>
<evidence type="ECO:0000256" key="7">
    <source>
        <dbReference type="ARBA" id="ARBA00022741"/>
    </source>
</evidence>
<evidence type="ECO:0000256" key="12">
    <source>
        <dbReference type="ARBA" id="ARBA00023204"/>
    </source>
</evidence>
<keyword evidence="11" id="KW-0239">DNA-directed DNA polymerase</keyword>
<dbReference type="Pfam" id="PF00271">
    <property type="entry name" value="Helicase_C"/>
    <property type="match status" value="1"/>
</dbReference>
<feature type="region of interest" description="Disordered" evidence="16">
    <location>
        <begin position="1026"/>
        <end position="1048"/>
    </location>
</feature>
<evidence type="ECO:0000256" key="11">
    <source>
        <dbReference type="ARBA" id="ARBA00022932"/>
    </source>
</evidence>
<comment type="caution">
    <text evidence="19">The sequence shown here is derived from an EMBL/GenBank/DDBJ whole genome shotgun (WGS) entry which is preliminary data.</text>
</comment>
<dbReference type="InterPro" id="IPR001650">
    <property type="entry name" value="Helicase_C-like"/>
</dbReference>
<feature type="compositionally biased region" description="Basic and acidic residues" evidence="16">
    <location>
        <begin position="1284"/>
        <end position="1304"/>
    </location>
</feature>
<keyword evidence="20" id="KW-1185">Reference proteome</keyword>
<evidence type="ECO:0000256" key="9">
    <source>
        <dbReference type="ARBA" id="ARBA00022801"/>
    </source>
</evidence>
<feature type="region of interest" description="Disordered" evidence="16">
    <location>
        <begin position="1093"/>
        <end position="1241"/>
    </location>
</feature>
<dbReference type="PRINTS" id="PR00868">
    <property type="entry name" value="DNAPOLI"/>
</dbReference>
<feature type="domain" description="Helicase ATP-binding" evidence="17">
    <location>
        <begin position="225"/>
        <end position="405"/>
    </location>
</feature>
<dbReference type="EMBL" id="RQTK01000226">
    <property type="protein sequence ID" value="RUS83890.1"/>
    <property type="molecule type" value="Genomic_DNA"/>
</dbReference>
<dbReference type="SUPFAM" id="SSF52540">
    <property type="entry name" value="P-loop containing nucleoside triphosphate hydrolases"/>
    <property type="match status" value="2"/>
</dbReference>
<dbReference type="InterPro" id="IPR036397">
    <property type="entry name" value="RNaseH_sf"/>
</dbReference>
<dbReference type="Pfam" id="PF21099">
    <property type="entry name" value="POLQ_helical"/>
    <property type="match status" value="1"/>
</dbReference>
<dbReference type="InterPro" id="IPR043502">
    <property type="entry name" value="DNA/RNA_pol_sf"/>
</dbReference>
<evidence type="ECO:0000259" key="17">
    <source>
        <dbReference type="PROSITE" id="PS51192"/>
    </source>
</evidence>
<evidence type="ECO:0000256" key="3">
    <source>
        <dbReference type="ARBA" id="ARBA00007705"/>
    </source>
</evidence>
<feature type="domain" description="Helicase C-terminal" evidence="18">
    <location>
        <begin position="446"/>
        <end position="655"/>
    </location>
</feature>
<dbReference type="GO" id="GO:0097681">
    <property type="term" value="P:double-strand break repair via alternative nonhomologous end joining"/>
    <property type="evidence" value="ECO:0007669"/>
    <property type="project" value="TreeGrafter"/>
</dbReference>
<dbReference type="Gene3D" id="1.10.150.20">
    <property type="entry name" value="5' to 3' exonuclease, C-terminal subdomain"/>
    <property type="match status" value="1"/>
</dbReference>
<evidence type="ECO:0000256" key="6">
    <source>
        <dbReference type="ARBA" id="ARBA00022695"/>
    </source>
</evidence>
<feature type="compositionally biased region" description="Polar residues" evidence="16">
    <location>
        <begin position="1122"/>
        <end position="1133"/>
    </location>
</feature>
<evidence type="ECO:0000256" key="5">
    <source>
        <dbReference type="ARBA" id="ARBA00022679"/>
    </source>
</evidence>
<dbReference type="InterPro" id="IPR011545">
    <property type="entry name" value="DEAD/DEAH_box_helicase_dom"/>
</dbReference>
<dbReference type="InterPro" id="IPR014001">
    <property type="entry name" value="Helicase_ATP-bd"/>
</dbReference>
<dbReference type="CDD" id="cd18795">
    <property type="entry name" value="SF2_C_Ski2"/>
    <property type="match status" value="1"/>
</dbReference>
<dbReference type="InterPro" id="IPR057220">
    <property type="entry name" value="DUF7898"/>
</dbReference>
<evidence type="ECO:0000313" key="20">
    <source>
        <dbReference type="Proteomes" id="UP000271974"/>
    </source>
</evidence>
<dbReference type="FunFam" id="1.10.3380.20:FF:000001">
    <property type="entry name" value="DNA polymerase theta"/>
    <property type="match status" value="1"/>
</dbReference>
<dbReference type="SUPFAM" id="SSF158702">
    <property type="entry name" value="Sec63 N-terminal domain-like"/>
    <property type="match status" value="1"/>
</dbReference>
<feature type="region of interest" description="Disordered" evidence="16">
    <location>
        <begin position="1705"/>
        <end position="1780"/>
    </location>
</feature>
<evidence type="ECO:0000259" key="18">
    <source>
        <dbReference type="PROSITE" id="PS51194"/>
    </source>
</evidence>
<dbReference type="SMART" id="SM00490">
    <property type="entry name" value="HELICc"/>
    <property type="match status" value="1"/>
</dbReference>
<evidence type="ECO:0000256" key="14">
    <source>
        <dbReference type="ARBA" id="ARBA00049244"/>
    </source>
</evidence>
<dbReference type="CDD" id="cd08638">
    <property type="entry name" value="DNA_pol_A_theta"/>
    <property type="match status" value="1"/>
</dbReference>
<evidence type="ECO:0000256" key="2">
    <source>
        <dbReference type="ARBA" id="ARBA00004123"/>
    </source>
</evidence>
<dbReference type="Gene3D" id="3.40.50.300">
    <property type="entry name" value="P-loop containing nucleotide triphosphate hydrolases"/>
    <property type="match status" value="2"/>
</dbReference>
<sequence>MEKSICDITTEESPRSDLRNSGDRCKRNQYSVKSVALGSATRAGKKTCSEVGATISVTPRRSIRKMSAVSKRASPATTTCQETLKAEGKTEQIKLKENVTYNLSKYKRKTLDLENNTRNSSNAKYLSDVTSNGIKSLSPLNTAEMDVGLKAAHPVFAQSSIGHNISGSHSQSSNMRQKNSSFSNISLCEDKRQLDQWGLPQPVLEAYKNHGVTTMFEWQAECLLTDNVLDGRNLVFSAPTSAGKTLVAELLVLKRVVETRKKALFVLPFVSVAREKMYALQHLYQDAGIRVGGYMGSYNPPGGLAHLDVAVCTIEKGNGIINRLMEEDRLSDLGVMVVDELHMVGDSHRGYLLELMLTKLAYITRKAKSNSDESQVQIQLIGMSATLPNLDLLARWLDAALYCTDFRPVPLTEHIKVNNRILDKDLEVQREIPASLAALAPDDSDHIIALCLETVTDGNAVLIFCPTKNWCEKLCETIAKKFYSLKHQQQQAAKSSTDMQQEEEISDGCLDRFKLAETVEQLRRCPVGIDPMLSRCILNGVAYHHAGLTFDERDIIEGAFRQGQIKVLIATSTLSSGVNLPARRVIVRTPMFHGNVIDTLTYKQMAGRAGRKGVDTQGESILICKPQEKSKGKTLLQAELPSVESCLHFDPDEGLSRSLKRAVLEVVVSGVAPSPEDVMTYVNCTLLSASMNSESAQGNNSSVLIESCIQFLQDNEFVTIQKSTNEDGEEVSRFHPTLLGSAILASSLSPDEGLSVFTELQKARRAFALDTDLHIIYLVTPMYASDSSASLDWCHYYTLWEALTPADRRVAEMVGVSEAFIARAINGRRLNGKTEAQRRQLHVHLRFYTALILFNLVREVPLMEVAHKFNYNKGQLQSLQQSAATYAGMITVLCGRLGWHSLELLLSSFQHRLSSGVQPELVDLVRVAALSATSARMLYNAGYKTVAQLARAKAVDLENLFRTSVPFQSDKQQEGETAWEAKERQRARCIWLTGRKGVTELEAAEVIIQEAKDIVEGDLGGAAISWETEEDGEEEEEKEEGECGEDHDLSRIDLQQQKGNQNLDEDGNRKLSVGINKTEPHVISPDKSVRISCRKESGNKDPQEDYCATSSAKSAKLINDPPRSSTSVSTNPDMETAKKYNVKEKKKRLSSQHESEIGSSRRRLSKSLDGSICSSLTQNRSLSSGRRSNRKTFFGQTVLSPPAGIVRGTPKYSDDKHKSLLNDGEGDTQCKTDSDKRKKRLSFGNNSVENIIISPLSKTADNTLPSNLVEKDKPLDGKLHSFEKKSAKSEECSISDKPHSEREYPQMSVVSENNSPEVLKTLSNTKNNEENEFSFSASFDLNSQISNLINSNSKSQKYPIETKTSIVSGKECNLIVNKSKCKTKDTNDKEPKQDNIVKNTKNFSFDDSFSEVLFDETNKLNLPLEVLSSKDTKVTGKTKEVLQYVLDEDEICEDVAENLNQEDSINISIGEEKEDGDEEEEIEEGSSLIAASNRFDHFDEGMIENESFESFDVSFTQLKTVTCGLSNKIGSLGSKSVLNGGNINDPPHLSGENKLYSEDLRKTQTEEDENLLLAALDLSLSFEASPFSCSKGSHSKNEPQNSTPVESFVNVLTNQPSAATPTSHTVLGGRNLRQKRKLCEGMPDNSQRSGLVLKNTQSNLAISQSAAEEFFADSFSLTLMDKIAMECDNLQTGKIAGCDNTYADQSESARERTREETDDLESANSSRHDGSDCVPPTPPDVSTSHASPMKISFYSPLKPKPLKYGSNSPKPLIHKNSTKPLEAKLTQKNRGAEKLLSPVISRKLDVHQKKNGHDPDNPLPHPSLLLDQPASACIPASQCHFPPSPMASQLTQQSFSIIDVCADRRLFESFISEWQTQTAFSLSVACEKLPLQAEKSAPQTATIGQKFTKTPAPELCKSRQTGIAVPDSTQMVVGLAVSWENRDVYFISLMPAGYAAECDPNDSLSEPGIDDRLSQRERVSTITEFLNSNQAAKSQKIIAYDAKAVYITLAKSVGVTLATCEDPRVADWIQEPTARLKNLHHMVASFCPEELSLLDAVGGASSYGSIGLDMAHGSASKTSGRLRACTESVLTRVLMDRHYRTRLAEEGLLEAFTEVEMPSLLTLARMELNGFGVCEAEIESQKTLMTTKLTALEERAYEMAGHTFSLTSLDDISKILYSELKLPINGDPSLEPRLSNGRGRGGRRGCRSGSALMGSTSKEVLEKLTKFHPLPALILEWRRISSALTKSLFALQRTARHCLRLNMPRVFGDCQIFTATGRVSMAEPNIQNIPKDFAIELPGYRVMLNDEPSILNYFLHPTGGVLLAADYSQLELRVIAHLSGDSKLAAVLNAKDGDVFKMIAGQMHSIEAGEVSPAQRQQAKQVCYGMLYGIGPKALGEQLGVDENDAGAFMEMFKSRFPGVRKYLRETVEFCQKNGYVKTMFNRRRFLPSIKHNNPHARAHAERQAVNTTVQGSAADLVKQAMVDIDRRLGQLFPDSKRSHSQSTAAGGQLGKTCIPPRGAFLVLQLHDELVYETSQDVLPQVAALVKASMEGAVQMAVEMPVKLKVGPSWGELQDWDIT</sequence>
<dbReference type="Pfam" id="PF25453">
    <property type="entry name" value="DUF7898"/>
    <property type="match status" value="1"/>
</dbReference>
<comment type="catalytic activity">
    <reaction evidence="14">
        <text>DNA(n) + a 2'-deoxyribonucleoside 5'-triphosphate = DNA(n+1) + diphosphate</text>
        <dbReference type="Rhea" id="RHEA:22508"/>
        <dbReference type="Rhea" id="RHEA-COMP:17339"/>
        <dbReference type="Rhea" id="RHEA-COMP:17340"/>
        <dbReference type="ChEBI" id="CHEBI:33019"/>
        <dbReference type="ChEBI" id="CHEBI:61560"/>
        <dbReference type="ChEBI" id="CHEBI:173112"/>
        <dbReference type="EC" id="2.7.7.7"/>
    </reaction>
</comment>
<keyword evidence="12" id="KW-0234">DNA repair</keyword>
<dbReference type="InterPro" id="IPR027417">
    <property type="entry name" value="P-loop_NTPase"/>
</dbReference>
<proteinExistence type="inferred from homology"/>
<name>A0A433TQU5_ELYCH</name>
<keyword evidence="9" id="KW-0378">Hydrolase</keyword>
<keyword evidence="10" id="KW-0067">ATP-binding</keyword>
<feature type="region of interest" description="Disordered" evidence="16">
    <location>
        <begin position="2188"/>
        <end position="2211"/>
    </location>
</feature>
<protein>
    <recommendedName>
        <fullName evidence="15">DNA polymerase theta</fullName>
        <ecNumber evidence="4">2.7.7.7</ecNumber>
    </recommendedName>
</protein>
<evidence type="ECO:0000256" key="1">
    <source>
        <dbReference type="ARBA" id="ARBA00001946"/>
    </source>
</evidence>
<accession>A0A433TQU5</accession>
<keyword evidence="6" id="KW-0548">Nucleotidyltransferase</keyword>
<keyword evidence="8" id="KW-0227">DNA damage</keyword>
<evidence type="ECO:0000256" key="8">
    <source>
        <dbReference type="ARBA" id="ARBA00022763"/>
    </source>
</evidence>
<feature type="region of interest" description="Disordered" evidence="16">
    <location>
        <begin position="1"/>
        <end position="24"/>
    </location>
</feature>
<evidence type="ECO:0000256" key="15">
    <source>
        <dbReference type="ARBA" id="ARBA00074669"/>
    </source>
</evidence>
<dbReference type="SMART" id="SM00487">
    <property type="entry name" value="DEXDc"/>
    <property type="match status" value="1"/>
</dbReference>
<dbReference type="PROSITE" id="PS51194">
    <property type="entry name" value="HELICASE_CTER"/>
    <property type="match status" value="1"/>
</dbReference>
<dbReference type="EC" id="2.7.7.7" evidence="4"/>
<evidence type="ECO:0000256" key="4">
    <source>
        <dbReference type="ARBA" id="ARBA00012417"/>
    </source>
</evidence>
<dbReference type="GO" id="GO:0005634">
    <property type="term" value="C:nucleus"/>
    <property type="evidence" value="ECO:0007669"/>
    <property type="project" value="UniProtKB-SubCell"/>
</dbReference>
<dbReference type="Pfam" id="PF00270">
    <property type="entry name" value="DEAD"/>
    <property type="match status" value="1"/>
</dbReference>
<dbReference type="Gene3D" id="1.20.1060.10">
    <property type="entry name" value="Taq DNA Polymerase, Chain T, domain 4"/>
    <property type="match status" value="1"/>
</dbReference>
<feature type="compositionally biased region" description="Basic and acidic residues" evidence="16">
    <location>
        <begin position="1093"/>
        <end position="1103"/>
    </location>
</feature>
<gene>
    <name evidence="19" type="ORF">EGW08_008371</name>
</gene>
<keyword evidence="7" id="KW-0547">Nucleotide-binding</keyword>
<feature type="region of interest" description="Disordered" evidence="16">
    <location>
        <begin position="1284"/>
        <end position="1308"/>
    </location>
</feature>
<comment type="subcellular location">
    <subcellularLocation>
        <location evidence="2">Nucleus</location>
    </subcellularLocation>
</comment>
<dbReference type="InterPro" id="IPR002298">
    <property type="entry name" value="DNA_polymerase_A"/>
</dbReference>
<dbReference type="GO" id="GO:0003887">
    <property type="term" value="F:DNA-directed DNA polymerase activity"/>
    <property type="evidence" value="ECO:0007669"/>
    <property type="project" value="UniProtKB-KW"/>
</dbReference>
<dbReference type="Proteomes" id="UP000271974">
    <property type="component" value="Unassembled WGS sequence"/>
</dbReference>
<dbReference type="GO" id="GO:0016787">
    <property type="term" value="F:hydrolase activity"/>
    <property type="evidence" value="ECO:0007669"/>
    <property type="project" value="UniProtKB-KW"/>
</dbReference>
<feature type="compositionally biased region" description="Basic and acidic residues" evidence="16">
    <location>
        <begin position="12"/>
        <end position="24"/>
    </location>
</feature>
<dbReference type="PANTHER" id="PTHR10133">
    <property type="entry name" value="DNA POLYMERASE I"/>
    <property type="match status" value="1"/>
</dbReference>
<dbReference type="InterPro" id="IPR046931">
    <property type="entry name" value="HTH_61"/>
</dbReference>
<dbReference type="CDD" id="cd18026">
    <property type="entry name" value="DEXHc_POLQ-like"/>
    <property type="match status" value="1"/>
</dbReference>
<dbReference type="FunFam" id="3.40.50.300:FF:000885">
    <property type="entry name" value="DNA polymerase theta"/>
    <property type="match status" value="1"/>
</dbReference>
<evidence type="ECO:0000313" key="19">
    <source>
        <dbReference type="EMBL" id="RUS83890.1"/>
    </source>
</evidence>
<dbReference type="PANTHER" id="PTHR10133:SF62">
    <property type="entry name" value="DNA POLYMERASE THETA"/>
    <property type="match status" value="1"/>
</dbReference>
<dbReference type="InterPro" id="IPR048960">
    <property type="entry name" value="POLQ-like_helical"/>
</dbReference>
<dbReference type="SMART" id="SM00482">
    <property type="entry name" value="POLAc"/>
    <property type="match status" value="1"/>
</dbReference>
<dbReference type="STRING" id="188477.A0A433TQU5"/>
<dbReference type="FunFam" id="1.20.1060.10:FF:000003">
    <property type="entry name" value="Helicase and polymerase-containing protein TEBICHI"/>
    <property type="match status" value="1"/>
</dbReference>
<evidence type="ECO:0000256" key="16">
    <source>
        <dbReference type="SAM" id="MobiDB-lite"/>
    </source>
</evidence>
<dbReference type="FunFam" id="3.40.50.300:FF:000753">
    <property type="entry name" value="Polymerase (DNA directed), theta"/>
    <property type="match status" value="1"/>
</dbReference>